<evidence type="ECO:0000259" key="5">
    <source>
        <dbReference type="PROSITE" id="PS50240"/>
    </source>
</evidence>
<dbReference type="PRINTS" id="PR00722">
    <property type="entry name" value="CHYMOTRYPSIN"/>
</dbReference>
<dbReference type="GO" id="GO:0004252">
    <property type="term" value="F:serine-type endopeptidase activity"/>
    <property type="evidence" value="ECO:0007669"/>
    <property type="project" value="InterPro"/>
</dbReference>
<dbReference type="PANTHER" id="PTHR24252:SF7">
    <property type="entry name" value="HYALIN"/>
    <property type="match status" value="1"/>
</dbReference>
<comment type="similarity">
    <text evidence="2">Belongs to the peptidase S1 family. CLIP subfamily.</text>
</comment>
<dbReference type="AlphaFoldDB" id="A0A1S4FN78"/>
<dbReference type="KEGG" id="aag:5572246"/>
<dbReference type="InterPro" id="IPR018114">
    <property type="entry name" value="TRYPSIN_HIS"/>
</dbReference>
<evidence type="ECO:0000256" key="2">
    <source>
        <dbReference type="ARBA" id="ARBA00024195"/>
    </source>
</evidence>
<dbReference type="SMART" id="SM00020">
    <property type="entry name" value="Tryp_SPc"/>
    <property type="match status" value="1"/>
</dbReference>
<evidence type="ECO:0000256" key="3">
    <source>
        <dbReference type="RuleBase" id="RU363034"/>
    </source>
</evidence>
<dbReference type="PROSITE" id="PS50240">
    <property type="entry name" value="TRYPSIN_DOM"/>
    <property type="match status" value="1"/>
</dbReference>
<evidence type="ECO:0000256" key="1">
    <source>
        <dbReference type="ARBA" id="ARBA00023157"/>
    </source>
</evidence>
<dbReference type="InterPro" id="IPR043504">
    <property type="entry name" value="Peptidase_S1_PA_chymotrypsin"/>
</dbReference>
<dbReference type="EMBL" id="CH477603">
    <property type="protein sequence ID" value="EAT38417.1"/>
    <property type="molecule type" value="Genomic_DNA"/>
</dbReference>
<reference evidence="6" key="2">
    <citation type="journal article" date="2007" name="Science">
        <title>Genome sequence of Aedes aegypti, a major arbovirus vector.</title>
        <authorList>
            <person name="Nene V."/>
            <person name="Wortman J.R."/>
            <person name="Lawson D."/>
            <person name="Haas B."/>
            <person name="Kodira C."/>
            <person name="Tu Z.J."/>
            <person name="Loftus B."/>
            <person name="Xi Z."/>
            <person name="Megy K."/>
            <person name="Grabherr M."/>
            <person name="Ren Q."/>
            <person name="Zdobnov E.M."/>
            <person name="Lobo N.F."/>
            <person name="Campbell K.S."/>
            <person name="Brown S.E."/>
            <person name="Bonaldo M.F."/>
            <person name="Zhu J."/>
            <person name="Sinkins S.P."/>
            <person name="Hogenkamp D.G."/>
            <person name="Amedeo P."/>
            <person name="Arensburger P."/>
            <person name="Atkinson P.W."/>
            <person name="Bidwell S."/>
            <person name="Biedler J."/>
            <person name="Birney E."/>
            <person name="Bruggner R.V."/>
            <person name="Costas J."/>
            <person name="Coy M.R."/>
            <person name="Crabtree J."/>
            <person name="Crawford M."/>
            <person name="Debruyn B."/>
            <person name="Decaprio D."/>
            <person name="Eiglmeier K."/>
            <person name="Eisenstadt E."/>
            <person name="El-Dorry H."/>
            <person name="Gelbart W.M."/>
            <person name="Gomes S.L."/>
            <person name="Hammond M."/>
            <person name="Hannick L.I."/>
            <person name="Hogan J.R."/>
            <person name="Holmes M.H."/>
            <person name="Jaffe D."/>
            <person name="Johnston J.S."/>
            <person name="Kennedy R.C."/>
            <person name="Koo H."/>
            <person name="Kravitz S."/>
            <person name="Kriventseva E.V."/>
            <person name="Kulp D."/>
            <person name="Labutti K."/>
            <person name="Lee E."/>
            <person name="Li S."/>
            <person name="Lovin D.D."/>
            <person name="Mao C."/>
            <person name="Mauceli E."/>
            <person name="Menck C.F."/>
            <person name="Miller J.R."/>
            <person name="Montgomery P."/>
            <person name="Mori A."/>
            <person name="Nascimento A.L."/>
            <person name="Naveira H.F."/>
            <person name="Nusbaum C."/>
            <person name="O'leary S."/>
            <person name="Orvis J."/>
            <person name="Pertea M."/>
            <person name="Quesneville H."/>
            <person name="Reidenbach K.R."/>
            <person name="Rogers Y.H."/>
            <person name="Roth C.W."/>
            <person name="Schneider J.R."/>
            <person name="Schatz M."/>
            <person name="Shumway M."/>
            <person name="Stanke M."/>
            <person name="Stinson E.O."/>
            <person name="Tubio J.M."/>
            <person name="Vanzee J.P."/>
            <person name="Verjovski-Almeida S."/>
            <person name="Werner D."/>
            <person name="White O."/>
            <person name="Wyder S."/>
            <person name="Zeng Q."/>
            <person name="Zhao Q."/>
            <person name="Zhao Y."/>
            <person name="Hill C.A."/>
            <person name="Raikhel A.S."/>
            <person name="Soares M.B."/>
            <person name="Knudson D.L."/>
            <person name="Lee N.H."/>
            <person name="Galagan J."/>
            <person name="Salzberg S.L."/>
            <person name="Paulsen I.T."/>
            <person name="Dimopoulos G."/>
            <person name="Collins F.H."/>
            <person name="Birren B."/>
            <person name="Fraser-Liggett C.M."/>
            <person name="Severson D.W."/>
        </authorList>
    </citation>
    <scope>NUCLEOTIDE SEQUENCE [LARGE SCALE GENOMIC DNA]</scope>
    <source>
        <strain evidence="6">Liverpool</strain>
    </source>
</reference>
<accession>A0A1S4FN78</accession>
<dbReference type="PROSITE" id="PS00134">
    <property type="entry name" value="TRYPSIN_HIS"/>
    <property type="match status" value="1"/>
</dbReference>
<keyword evidence="4" id="KW-0732">Signal</keyword>
<dbReference type="OrthoDB" id="5597713at2759"/>
<dbReference type="PANTHER" id="PTHR24252">
    <property type="entry name" value="ACROSIN-RELATED"/>
    <property type="match status" value="1"/>
</dbReference>
<dbReference type="SUPFAM" id="SSF50494">
    <property type="entry name" value="Trypsin-like serine proteases"/>
    <property type="match status" value="1"/>
</dbReference>
<keyword evidence="3" id="KW-0645">Protease</keyword>
<evidence type="ECO:0000313" key="7">
    <source>
        <dbReference type="Proteomes" id="UP000682892"/>
    </source>
</evidence>
<dbReference type="Pfam" id="PF00089">
    <property type="entry name" value="Trypsin"/>
    <property type="match status" value="1"/>
</dbReference>
<dbReference type="MEROPS" id="S01.478"/>
<feature type="chain" id="PRO_5036466284" evidence="4">
    <location>
        <begin position="19"/>
        <end position="279"/>
    </location>
</feature>
<sequence length="279" mass="30029">MILTNIFLIPAVLSVALAATYDVLPIPRKDAPHNDALKKIVNGQTADPGQFPWQVSIRATLGRSVTVCGGSLIAPQWILTAAHCAKDYTAFQIGLGSTLLNVPRLTMSTVVKIIHPDFDPIRLANDVAVIKLPSQVPYSNEISPIQLPPLHYVAKSFQNIVGIVSGFGRTSDASQSISSHLKYEKMRLISNSECSTVYGTSVIKDSTLCAIGLERTNQNVCQGDSGGPLVINENGSYIQIGIVSFVSNRGCSTGDPSGYIRTASYLNWISQQTGIRVQN</sequence>
<dbReference type="CDD" id="cd00190">
    <property type="entry name" value="Tryp_SPc"/>
    <property type="match status" value="1"/>
</dbReference>
<evidence type="ECO:0000256" key="4">
    <source>
        <dbReference type="SAM" id="SignalP"/>
    </source>
</evidence>
<reference evidence="6" key="3">
    <citation type="submission" date="2012-09" db="EMBL/GenBank/DDBJ databases">
        <authorList>
            <consortium name="VectorBase"/>
        </authorList>
    </citation>
    <scope>NUCLEOTIDE SEQUENCE</scope>
    <source>
        <strain evidence="6">Liverpool</strain>
    </source>
</reference>
<feature type="signal peptide" evidence="4">
    <location>
        <begin position="1"/>
        <end position="18"/>
    </location>
</feature>
<protein>
    <submittedName>
        <fullName evidence="6">AAEL009689-PA</fullName>
    </submittedName>
</protein>
<dbReference type="Gene3D" id="2.40.10.10">
    <property type="entry name" value="Trypsin-like serine proteases"/>
    <property type="match status" value="1"/>
</dbReference>
<dbReference type="Proteomes" id="UP000682892">
    <property type="component" value="Unassembled WGS sequence"/>
</dbReference>
<keyword evidence="3" id="KW-0720">Serine protease</keyword>
<proteinExistence type="inferred from homology"/>
<keyword evidence="3" id="KW-0378">Hydrolase</keyword>
<dbReference type="InterPro" id="IPR001314">
    <property type="entry name" value="Peptidase_S1A"/>
</dbReference>
<name>A0A1S4FN78_AEDAE</name>
<dbReference type="InterPro" id="IPR009003">
    <property type="entry name" value="Peptidase_S1_PA"/>
</dbReference>
<dbReference type="PROSITE" id="PS00135">
    <property type="entry name" value="TRYPSIN_SER"/>
    <property type="match status" value="1"/>
</dbReference>
<dbReference type="InterPro" id="IPR033116">
    <property type="entry name" value="TRYPSIN_SER"/>
</dbReference>
<dbReference type="GO" id="GO:0006508">
    <property type="term" value="P:proteolysis"/>
    <property type="evidence" value="ECO:0007669"/>
    <property type="project" value="UniProtKB-KW"/>
</dbReference>
<reference evidence="6" key="1">
    <citation type="submission" date="2005-10" db="EMBL/GenBank/DDBJ databases">
        <authorList>
            <person name="Loftus B.J."/>
            <person name="Nene V.M."/>
            <person name="Hannick L.I."/>
            <person name="Bidwell S."/>
            <person name="Haas B."/>
            <person name="Amedeo P."/>
            <person name="Orvis J."/>
            <person name="Wortman J.R."/>
            <person name="White O.R."/>
            <person name="Salzberg S."/>
            <person name="Shumway M."/>
            <person name="Koo H."/>
            <person name="Zhao Y."/>
            <person name="Holmes M."/>
            <person name="Miller J."/>
            <person name="Schatz M."/>
            <person name="Pop M."/>
            <person name="Pai G."/>
            <person name="Utterback T."/>
            <person name="Rogers Y.-H."/>
            <person name="Kravitz S."/>
            <person name="Fraser C.M."/>
        </authorList>
    </citation>
    <scope>NUCLEOTIDE SEQUENCE</scope>
    <source>
        <strain evidence="6">Liverpool</strain>
    </source>
</reference>
<dbReference type="OMA" id="GGPMVMQ"/>
<evidence type="ECO:0000313" key="6">
    <source>
        <dbReference type="EMBL" id="EAT38417.1"/>
    </source>
</evidence>
<dbReference type="FunFam" id="2.40.10.10:FF:000068">
    <property type="entry name" value="transmembrane protease serine 2"/>
    <property type="match status" value="1"/>
</dbReference>
<gene>
    <name evidence="6" type="ORF">AaeL_AAEL009689</name>
</gene>
<keyword evidence="1" id="KW-1015">Disulfide bond</keyword>
<feature type="domain" description="Peptidase S1" evidence="5">
    <location>
        <begin position="40"/>
        <end position="274"/>
    </location>
</feature>
<dbReference type="InterPro" id="IPR001254">
    <property type="entry name" value="Trypsin_dom"/>
</dbReference>
<organism evidence="6 7">
    <name type="scientific">Aedes aegypti</name>
    <name type="common">Yellowfever mosquito</name>
    <name type="synonym">Culex aegypti</name>
    <dbReference type="NCBI Taxonomy" id="7159"/>
    <lineage>
        <taxon>Eukaryota</taxon>
        <taxon>Metazoa</taxon>
        <taxon>Ecdysozoa</taxon>
        <taxon>Arthropoda</taxon>
        <taxon>Hexapoda</taxon>
        <taxon>Insecta</taxon>
        <taxon>Pterygota</taxon>
        <taxon>Neoptera</taxon>
        <taxon>Endopterygota</taxon>
        <taxon>Diptera</taxon>
        <taxon>Nematocera</taxon>
        <taxon>Culicoidea</taxon>
        <taxon>Culicidae</taxon>
        <taxon>Culicinae</taxon>
        <taxon>Aedini</taxon>
        <taxon>Aedes</taxon>
        <taxon>Stegomyia</taxon>
    </lineage>
</organism>